<comment type="caution">
    <text evidence="1">The sequence shown here is derived from an EMBL/GenBank/DDBJ whole genome shotgun (WGS) entry which is preliminary data.</text>
</comment>
<proteinExistence type="predicted"/>
<name>A0ABY2GR87_9HYPO</name>
<accession>A0ABY2GR87</accession>
<dbReference type="EMBL" id="PPTA01000019">
    <property type="protein sequence ID" value="TFA98444.1"/>
    <property type="molecule type" value="Genomic_DNA"/>
</dbReference>
<evidence type="ECO:0000313" key="2">
    <source>
        <dbReference type="Proteomes" id="UP001642720"/>
    </source>
</evidence>
<reference evidence="1 2" key="1">
    <citation type="submission" date="2018-01" db="EMBL/GenBank/DDBJ databases">
        <title>Genome characterization of the sugarcane-associated fungus Trichoderma ghanense CCMA-1212 and their application in lignocelulose bioconversion.</title>
        <authorList>
            <person name="Steindorff A.S."/>
            <person name="Mendes T.D."/>
            <person name="Vilela E.S.D."/>
            <person name="Rodrigues D.S."/>
            <person name="Formighieri E.F."/>
            <person name="Melo I.S."/>
            <person name="Favaro L.C.L."/>
        </authorList>
    </citation>
    <scope>NUCLEOTIDE SEQUENCE [LARGE SCALE GENOMIC DNA]</scope>
    <source>
        <strain evidence="1 2">CCMA-1212</strain>
    </source>
</reference>
<dbReference type="Proteomes" id="UP001642720">
    <property type="component" value="Unassembled WGS sequence"/>
</dbReference>
<organism evidence="1 2">
    <name type="scientific">Trichoderma ghanense</name>
    <dbReference type="NCBI Taxonomy" id="65468"/>
    <lineage>
        <taxon>Eukaryota</taxon>
        <taxon>Fungi</taxon>
        <taxon>Dikarya</taxon>
        <taxon>Ascomycota</taxon>
        <taxon>Pezizomycotina</taxon>
        <taxon>Sordariomycetes</taxon>
        <taxon>Hypocreomycetidae</taxon>
        <taxon>Hypocreales</taxon>
        <taxon>Hypocreaceae</taxon>
        <taxon>Trichoderma</taxon>
    </lineage>
</organism>
<sequence>MQHHLVDSPGPGPVDILVAEGRGIGRLSLSHHDCLLHVDENGMPLYETRLDSCLKIVH</sequence>
<gene>
    <name evidence="1" type="ORF">CCMA1212_009742</name>
</gene>
<evidence type="ECO:0000313" key="1">
    <source>
        <dbReference type="EMBL" id="TFA98444.1"/>
    </source>
</evidence>
<dbReference type="GeneID" id="300581262"/>
<dbReference type="RefSeq" id="XP_073554646.1">
    <property type="nucleotide sequence ID" value="XM_073706812.1"/>
</dbReference>
<protein>
    <submittedName>
        <fullName evidence="1">Uncharacterized protein</fullName>
    </submittedName>
</protein>
<keyword evidence="2" id="KW-1185">Reference proteome</keyword>